<protein>
    <recommendedName>
        <fullName evidence="3">ferric-chelate reductase (NADPH)</fullName>
        <ecNumber evidence="3">1.16.1.9</ecNumber>
    </recommendedName>
</protein>
<feature type="chain" id="PRO_5024945637" description="ferric-chelate reductase (NADPH)" evidence="10">
    <location>
        <begin position="20"/>
        <end position="414"/>
    </location>
</feature>
<gene>
    <name evidence="12" type="primary">frp1</name>
    <name evidence="12" type="ORF">DBV05_g6054</name>
</gene>
<evidence type="ECO:0000256" key="7">
    <source>
        <dbReference type="ARBA" id="ARBA00023002"/>
    </source>
</evidence>
<dbReference type="InterPro" id="IPR013112">
    <property type="entry name" value="FAD-bd_8"/>
</dbReference>
<evidence type="ECO:0000313" key="12">
    <source>
        <dbReference type="EMBL" id="KAB2575285.1"/>
    </source>
</evidence>
<feature type="compositionally biased region" description="Gly residues" evidence="9">
    <location>
        <begin position="287"/>
        <end position="301"/>
    </location>
</feature>
<feature type="signal peptide" evidence="10">
    <location>
        <begin position="1"/>
        <end position="19"/>
    </location>
</feature>
<dbReference type="InterPro" id="IPR017927">
    <property type="entry name" value="FAD-bd_FR_type"/>
</dbReference>
<evidence type="ECO:0000256" key="6">
    <source>
        <dbReference type="ARBA" id="ARBA00022982"/>
    </source>
</evidence>
<dbReference type="EC" id="1.16.1.9" evidence="3"/>
<evidence type="ECO:0000256" key="5">
    <source>
        <dbReference type="ARBA" id="ARBA00022475"/>
    </source>
</evidence>
<feature type="region of interest" description="Disordered" evidence="9">
    <location>
        <begin position="134"/>
        <end position="161"/>
    </location>
</feature>
<keyword evidence="6" id="KW-0249">Electron transport</keyword>
<evidence type="ECO:0000256" key="1">
    <source>
        <dbReference type="ARBA" id="ARBA00004651"/>
    </source>
</evidence>
<feature type="domain" description="FAD-binding FR-type" evidence="11">
    <location>
        <begin position="11"/>
        <end position="147"/>
    </location>
</feature>
<dbReference type="GO" id="GO:0006879">
    <property type="term" value="P:intracellular iron ion homeostasis"/>
    <property type="evidence" value="ECO:0007669"/>
    <property type="project" value="TreeGrafter"/>
</dbReference>
<dbReference type="Pfam" id="PF08030">
    <property type="entry name" value="NAD_binding_6"/>
    <property type="match status" value="1"/>
</dbReference>
<evidence type="ECO:0000256" key="4">
    <source>
        <dbReference type="ARBA" id="ARBA00022448"/>
    </source>
</evidence>
<keyword evidence="4" id="KW-0813">Transport</keyword>
<keyword evidence="5" id="KW-1003">Cell membrane</keyword>
<proteinExistence type="inferred from homology"/>
<dbReference type="GO" id="GO:0052851">
    <property type="term" value="F:ferric-chelate reductase (NADPH) activity"/>
    <property type="evidence" value="ECO:0007669"/>
    <property type="project" value="UniProtKB-EC"/>
</dbReference>
<evidence type="ECO:0000256" key="9">
    <source>
        <dbReference type="SAM" id="MobiDB-lite"/>
    </source>
</evidence>
<dbReference type="InterPro" id="IPR013121">
    <property type="entry name" value="Fe_red_NAD-bd_6"/>
</dbReference>
<reference evidence="12 13" key="1">
    <citation type="journal article" date="2019" name="Sci. Rep.">
        <title>A multi-omics analysis of the grapevine pathogen Lasiodiplodia theobromae reveals that temperature affects the expression of virulence- and pathogenicity-related genes.</title>
        <authorList>
            <person name="Felix C."/>
            <person name="Meneses R."/>
            <person name="Goncalves M.F.M."/>
            <person name="Tilleman L."/>
            <person name="Duarte A.S."/>
            <person name="Jorrin-Novo J.V."/>
            <person name="Van de Peer Y."/>
            <person name="Deforce D."/>
            <person name="Van Nieuwerburgh F."/>
            <person name="Esteves A.C."/>
            <person name="Alves A."/>
        </authorList>
    </citation>
    <scope>NUCLEOTIDE SEQUENCE [LARGE SCALE GENOMIC DNA]</scope>
    <source>
        <strain evidence="12 13">LA-SOL3</strain>
    </source>
</reference>
<dbReference type="OrthoDB" id="17725at2759"/>
<dbReference type="GO" id="GO:0005886">
    <property type="term" value="C:plasma membrane"/>
    <property type="evidence" value="ECO:0007669"/>
    <property type="project" value="UniProtKB-SubCell"/>
</dbReference>
<dbReference type="AlphaFoldDB" id="A0A5N5DC80"/>
<dbReference type="Pfam" id="PF08022">
    <property type="entry name" value="FAD_binding_8"/>
    <property type="match status" value="1"/>
</dbReference>
<dbReference type="InterPro" id="IPR017938">
    <property type="entry name" value="Riboflavin_synthase-like_b-brl"/>
</dbReference>
<dbReference type="PANTHER" id="PTHR32361:SF23">
    <property type="entry name" value="FERRIC-CHELATE REDUCTASE"/>
    <property type="match status" value="1"/>
</dbReference>
<dbReference type="InterPro" id="IPR039261">
    <property type="entry name" value="FNR_nucleotide-bd"/>
</dbReference>
<comment type="subcellular location">
    <subcellularLocation>
        <location evidence="1">Cell membrane</location>
        <topology evidence="1">Multi-pass membrane protein</topology>
    </subcellularLocation>
</comment>
<name>A0A5N5DC80_9PEZI</name>
<dbReference type="InterPro" id="IPR051410">
    <property type="entry name" value="Ferric/Cupric_Reductase"/>
</dbReference>
<dbReference type="SUPFAM" id="SSF63380">
    <property type="entry name" value="Riboflavin synthase domain-like"/>
    <property type="match status" value="1"/>
</dbReference>
<evidence type="ECO:0000259" key="11">
    <source>
        <dbReference type="PROSITE" id="PS51384"/>
    </source>
</evidence>
<comment type="catalytic activity">
    <reaction evidence="8">
        <text>2 a Fe(II)-siderophore + NADP(+) + H(+) = 2 a Fe(III)-siderophore + NADPH</text>
        <dbReference type="Rhea" id="RHEA:28795"/>
        <dbReference type="Rhea" id="RHEA-COMP:11342"/>
        <dbReference type="Rhea" id="RHEA-COMP:11344"/>
        <dbReference type="ChEBI" id="CHEBI:15378"/>
        <dbReference type="ChEBI" id="CHEBI:29033"/>
        <dbReference type="ChEBI" id="CHEBI:29034"/>
        <dbReference type="ChEBI" id="CHEBI:57783"/>
        <dbReference type="ChEBI" id="CHEBI:58349"/>
        <dbReference type="EC" id="1.16.1.9"/>
    </reaction>
</comment>
<evidence type="ECO:0000256" key="2">
    <source>
        <dbReference type="ARBA" id="ARBA00006278"/>
    </source>
</evidence>
<organism evidence="12 13">
    <name type="scientific">Lasiodiplodia theobromae</name>
    <dbReference type="NCBI Taxonomy" id="45133"/>
    <lineage>
        <taxon>Eukaryota</taxon>
        <taxon>Fungi</taxon>
        <taxon>Dikarya</taxon>
        <taxon>Ascomycota</taxon>
        <taxon>Pezizomycotina</taxon>
        <taxon>Dothideomycetes</taxon>
        <taxon>Dothideomycetes incertae sedis</taxon>
        <taxon>Botryosphaeriales</taxon>
        <taxon>Botryosphaeriaceae</taxon>
        <taxon>Lasiodiplodia</taxon>
    </lineage>
</organism>
<accession>A0A5N5DC80</accession>
<dbReference type="SUPFAM" id="SSF52343">
    <property type="entry name" value="Ferredoxin reductase-like, C-terminal NADP-linked domain"/>
    <property type="match status" value="1"/>
</dbReference>
<dbReference type="PANTHER" id="PTHR32361">
    <property type="entry name" value="FERRIC/CUPRIC REDUCTASE TRANSMEMBRANE COMPONENT"/>
    <property type="match status" value="1"/>
</dbReference>
<dbReference type="GO" id="GO:0015677">
    <property type="term" value="P:copper ion import"/>
    <property type="evidence" value="ECO:0007669"/>
    <property type="project" value="TreeGrafter"/>
</dbReference>
<feature type="region of interest" description="Disordered" evidence="9">
    <location>
        <begin position="266"/>
        <end position="326"/>
    </location>
</feature>
<keyword evidence="12" id="KW-0812">Transmembrane</keyword>
<sequence>MYVTLGILLLQTMFRLLLSTRSLLFLSGYPTTLEPLPGAVTKVRVAVPAALRWHPGDHAFIRMPSLSVLDNHPFTIASVPSPPNTATNTLTFLIRTHAGFTSRLAALAAAKAAGTPSSSLPASLYRSSLSSLEEAAAHQPSHHHQPPPQGPPLRTLIDGPHSRGARVPALHATVDTVVLVAAGTGVTAAVPWLLDLGRRMAADAEAGANDCRVGAVRLVWVVRRAECVEWIREEVGEVLAAVEEAGAGRGRGVGRVVVDVYVTGGSGSSSGSEAEVGEKKKEEEENGGAGGGVLVAGSGGERGGDGDVMPAPPPPAYGGVAGRGDEEGRLSAETEGLGTVEVEEQGGFVVHHERPVIASLLPSLVSGTRAFVLGCGPEGFKVELSNAVAKMQREMVLKSRSMESIALHTETFGW</sequence>
<keyword evidence="13" id="KW-1185">Reference proteome</keyword>
<dbReference type="Proteomes" id="UP000325902">
    <property type="component" value="Unassembled WGS sequence"/>
</dbReference>
<comment type="caution">
    <text evidence="12">The sequence shown here is derived from an EMBL/GenBank/DDBJ whole genome shotgun (WGS) entry which is preliminary data.</text>
</comment>
<keyword evidence="5" id="KW-0472">Membrane</keyword>
<evidence type="ECO:0000313" key="13">
    <source>
        <dbReference type="Proteomes" id="UP000325902"/>
    </source>
</evidence>
<evidence type="ECO:0000256" key="3">
    <source>
        <dbReference type="ARBA" id="ARBA00012668"/>
    </source>
</evidence>
<evidence type="ECO:0000256" key="10">
    <source>
        <dbReference type="SAM" id="SignalP"/>
    </source>
</evidence>
<keyword evidence="10" id="KW-0732">Signal</keyword>
<comment type="similarity">
    <text evidence="2">Belongs to the ferric reductase (FRE) family.</text>
</comment>
<dbReference type="Gene3D" id="3.40.50.80">
    <property type="entry name" value="Nucleotide-binding domain of ferredoxin-NADP reductase (FNR) module"/>
    <property type="match status" value="1"/>
</dbReference>
<dbReference type="PROSITE" id="PS51384">
    <property type="entry name" value="FAD_FR"/>
    <property type="match status" value="1"/>
</dbReference>
<dbReference type="CDD" id="cd06186">
    <property type="entry name" value="NOX_Duox_like_FAD_NADP"/>
    <property type="match status" value="1"/>
</dbReference>
<dbReference type="GO" id="GO:0006826">
    <property type="term" value="P:iron ion transport"/>
    <property type="evidence" value="ECO:0007669"/>
    <property type="project" value="TreeGrafter"/>
</dbReference>
<keyword evidence="7" id="KW-0560">Oxidoreductase</keyword>
<dbReference type="EMBL" id="VCHE01000034">
    <property type="protein sequence ID" value="KAB2575285.1"/>
    <property type="molecule type" value="Genomic_DNA"/>
</dbReference>
<evidence type="ECO:0000256" key="8">
    <source>
        <dbReference type="ARBA" id="ARBA00048483"/>
    </source>
</evidence>